<feature type="chain" id="PRO_5038879452" evidence="15">
    <location>
        <begin position="23"/>
        <end position="2020"/>
    </location>
</feature>
<organism evidence="17 18">
    <name type="scientific">Lactococcus lactis subsp. cremoris</name>
    <name type="common">Streptococcus cremoris</name>
    <dbReference type="NCBI Taxonomy" id="1359"/>
    <lineage>
        <taxon>Bacteria</taxon>
        <taxon>Bacillati</taxon>
        <taxon>Bacillota</taxon>
        <taxon>Bacilli</taxon>
        <taxon>Lactobacillales</taxon>
        <taxon>Streptococcaceae</taxon>
        <taxon>Lactococcus</taxon>
    </lineage>
</organism>
<evidence type="ECO:0000256" key="2">
    <source>
        <dbReference type="ARBA" id="ARBA00022512"/>
    </source>
</evidence>
<dbReference type="PROSITE" id="PS00136">
    <property type="entry name" value="SUBTILASE_ASP"/>
    <property type="match status" value="1"/>
</dbReference>
<keyword evidence="7 11" id="KW-0378">Hydrolase</keyword>
<feature type="active site" description="Charge relay system" evidence="10 11">
    <location>
        <position position="279"/>
    </location>
</feature>
<dbReference type="Gene3D" id="3.50.30.30">
    <property type="match status" value="1"/>
</dbReference>
<evidence type="ECO:0000256" key="13">
    <source>
        <dbReference type="SAM" id="MobiDB-lite"/>
    </source>
</evidence>
<dbReference type="InterPro" id="IPR050131">
    <property type="entry name" value="Peptidase_S8_subtilisin-like"/>
</dbReference>
<evidence type="ECO:0000256" key="1">
    <source>
        <dbReference type="ARBA" id="ARBA00011073"/>
    </source>
</evidence>
<feature type="active site" description="Charge relay system" evidence="10 11">
    <location>
        <position position="215"/>
    </location>
</feature>
<dbReference type="InterPro" id="IPR022398">
    <property type="entry name" value="Peptidase_S8_His-AS"/>
</dbReference>
<dbReference type="InterPro" id="IPR019931">
    <property type="entry name" value="LPXTG_anchor"/>
</dbReference>
<comment type="similarity">
    <text evidence="1 11 12">Belongs to the peptidase S8 family.</text>
</comment>
<keyword evidence="8 11" id="KW-0720">Serine protease</keyword>
<dbReference type="InterPro" id="IPR036852">
    <property type="entry name" value="Peptidase_S8/S53_dom_sf"/>
</dbReference>
<evidence type="ECO:0000256" key="7">
    <source>
        <dbReference type="ARBA" id="ARBA00022801"/>
    </source>
</evidence>
<name>A0A1V0PDD3_LACLC</name>
<dbReference type="GO" id="GO:0016020">
    <property type="term" value="C:membrane"/>
    <property type="evidence" value="ECO:0007669"/>
    <property type="project" value="InterPro"/>
</dbReference>
<dbReference type="InterPro" id="IPR023828">
    <property type="entry name" value="Peptidase_S8_Ser-AS"/>
</dbReference>
<dbReference type="SUPFAM" id="SSF52025">
    <property type="entry name" value="PA domain"/>
    <property type="match status" value="1"/>
</dbReference>
<dbReference type="Gene3D" id="3.40.50.200">
    <property type="entry name" value="Peptidase S8/S53 domain"/>
    <property type="match status" value="1"/>
</dbReference>
<evidence type="ECO:0000313" key="18">
    <source>
        <dbReference type="Proteomes" id="UP000191806"/>
    </source>
</evidence>
<evidence type="ECO:0000256" key="5">
    <source>
        <dbReference type="ARBA" id="ARBA00022729"/>
    </source>
</evidence>
<evidence type="ECO:0000256" key="11">
    <source>
        <dbReference type="PROSITE-ProRule" id="PRU01240"/>
    </source>
</evidence>
<dbReference type="GO" id="GO:0006508">
    <property type="term" value="P:proteolysis"/>
    <property type="evidence" value="ECO:0007669"/>
    <property type="project" value="UniProtKB-KW"/>
</dbReference>
<feature type="domain" description="Gram-positive cocci surface proteins LPxTG" evidence="16">
    <location>
        <begin position="1985"/>
        <end position="2020"/>
    </location>
</feature>
<sequence>MQRKKKGLSILLAGTVALGALAVLPVGEIQAKAAISQQTKGSSLANTVTAAKQAATDTTAATTNQAIATQLVAKGIDYNKLNKVQQQDIYVDVIVQMSAAPASENGTLRTDYSSTAEIQQETNKVIAAQASVKAAVEQVTQQTASESYGYVVNGFSTKVRVVDIPKLKQIAGVKTVTLAKVYYPTDAKANSMANVQAVWSNYKYKGEGTVVSVIDSGIDPTHKDMRLSDDKDVKLTKSDVEKFTDTVKHGRYFNSKVPYGFNYADNNDTITDDKVDEQHGMHVAGIIGANGTGDDPAKSVVGVAPEAQLLAMKVFSNSDTSAKTGSATVVSAIEDSAKIGADVLNMSLGSNSGNQTLEDPEIAAVQNANESGTAAVISAGNSGTSGSATEGVNKDYYGLQDNEMVGSPGTSRGATTVASAENTDVITQAVTITDGTGLQLGPETIQLSSHDFTGSFDQKKFYIVKDASGNLSKGALADYTADAKGKIAIVKRGEFSFDDKQKYAQAAGAAGLIIVNTDGTATPMTSIALTTTFPTFGLSSVTGQKLVDWVTAHPDDSLGVKITLAMLPNQKYTEDKMSDFTSYGPVSNLSFKPDITAPGGNIWSTQNNNGYTNMSGTSMASPFIAGSQALLKQALNNKNNPFYAYYKQLKGTALTDFLKTVEMNTAQPINDINYNNVIVSPRRQGAGLVDVKAAIDALEKNPSTVVAENGYPAVELKDFTSTDKTFKLTFTNRTTHELTYQMDSNTDTNAVYTSATDPNSGVLYDKKIDGAAIKAGSNITVPAGKTAQIEFTLSLPKSFDQQQFVEGFLNFKGSDGSRLNLPYMGFFGDWNDGKIVDSLNGITYSPAGGNFGTVPLLKNKNTGTKYYGGMVTDADGNKTVDDQAIAFSSDKNALYNEISMKYYLLRNISNVQVDILDGQGNKVTTLSSSTNRKKTYYNAHSQQYIYYNAPAWDGTYYDQRDGNIKTADDGSYTYRISGVPEGGDKRQVFDVPFKLDSKAPTVRHVALSAKTENGKTQYYLTAEAKDDLSGLDATKSVKTEINEVTNLDATFTDAGTTADGYTKIETPLSDEQAQALGNGDNSAELYLTDNASNATDQDASVQKPGSTSFDLIVNGGGIPDKISSTTTGYEANTQGGGTYTFSGTYPAAVDGTYTDAQGKKHDLNTTYDAATNSFTASMPVTNADYAAQVDLYADKAHTQLLKHFDTKVRLMAPTFTDLKFNNGSDQTSEATIKVTGTVSADTKTVNVGHTVAALDAQHHFSVDVPVNYGDNTIKVTATDKDGNTTTEQKTITSSYDPDMLKKSVTFDQGVKFGTNKFNATSAKFYDPKTGIATITGKVKHPTTTLQVDGKQIPIKDDLTFSFTLDLGTLGQKPFGVVVGDTTQNKTFQEALSFILDAVAPTLSLDSSTDAPVYTNDPNFQITGTATDNAQYLSLSINGSSVASQYEDININSGKPGHMAIDQPVKLLEGKNVLTVAVTDSEDNTTTKNITVYYEPKKTLAAPTVTPSTTEPAKTVTLTANAAATGETVQYSADGGKTYQDVPAAGVTVTANGTFKFKSTDLYGNESPAVDYVVTNIKADDPAQLQAAKQALTNLIASAKTLSASGKYDDATTTALAAATQKAQTALDQTNASVDSLTGANRDLQTAINQLASKLPVDKKTSLPNQLQSVKDALGTDLGNQTDPSTGKTFTAALDDLVAQAQAGTQTDDQLQATLAKILDEVLAKLAEGIKAATPAEVGNAKDAATGKTWYADIADTLTSGQASADASDKLAHLQALQSLKTKVAAAVEADKTVGKGDDTTGTSDKGSGQGTPAPATGDTGKDKGDEGSQPSSGGNIPTNPATTTSTSADDTTDRNGQHTTGTSDKGGGQGTPAPATGDTGKDKGDEGSQPSSGGNIPTNPATTTSTSADDTTDRNGQHTTGTSDKGGGQGTPAPATGDTGKDKGDEGSQPSSGGNIPTNPATTTSTSTDDTTDRNGQHTTGKGALPKTGETTERPAFGFLGVIVVILMGVLGLKRKQREE</sequence>
<evidence type="ECO:0000256" key="15">
    <source>
        <dbReference type="SAM" id="SignalP"/>
    </source>
</evidence>
<dbReference type="Gene3D" id="2.60.40.4070">
    <property type="match status" value="1"/>
</dbReference>
<dbReference type="Pfam" id="PF06280">
    <property type="entry name" value="fn3_5"/>
    <property type="match status" value="1"/>
</dbReference>
<dbReference type="PANTHER" id="PTHR43806:SF11">
    <property type="entry name" value="CEREVISIN-RELATED"/>
    <property type="match status" value="1"/>
</dbReference>
<dbReference type="GO" id="GO:0004252">
    <property type="term" value="F:serine-type endopeptidase activity"/>
    <property type="evidence" value="ECO:0007669"/>
    <property type="project" value="UniProtKB-UniRule"/>
</dbReference>
<dbReference type="Pfam" id="PF02225">
    <property type="entry name" value="PA"/>
    <property type="match status" value="1"/>
</dbReference>
<dbReference type="PRINTS" id="PR00723">
    <property type="entry name" value="SUBTILISIN"/>
</dbReference>
<geneLocation type="plasmid" evidence="18">
    <name>pmpjm1</name>
</geneLocation>
<keyword evidence="4 11" id="KW-0645">Protease</keyword>
<keyword evidence="2" id="KW-0134">Cell wall</keyword>
<feature type="active site" description="Charge relay system" evidence="10 11">
    <location>
        <position position="618"/>
    </location>
</feature>
<keyword evidence="6" id="KW-0677">Repeat</keyword>
<accession>A0A1V0PDD3</accession>
<dbReference type="PANTHER" id="PTHR43806">
    <property type="entry name" value="PEPTIDASE S8"/>
    <property type="match status" value="1"/>
</dbReference>
<dbReference type="Pfam" id="PF00746">
    <property type="entry name" value="Gram_pos_anchor"/>
    <property type="match status" value="1"/>
</dbReference>
<evidence type="ECO:0000256" key="12">
    <source>
        <dbReference type="RuleBase" id="RU003355"/>
    </source>
</evidence>
<feature type="compositionally biased region" description="Polar residues" evidence="13">
    <location>
        <begin position="1888"/>
        <end position="1900"/>
    </location>
</feature>
<dbReference type="InterPro" id="IPR034216">
    <property type="entry name" value="C5a_Peptidase"/>
</dbReference>
<keyword evidence="5 15" id="KW-0732">Signal</keyword>
<proteinExistence type="inferred from homology"/>
<reference evidence="17 18" key="1">
    <citation type="journal article" date="2017" name="BMC Genomics">
        <title>Comparative and functional genomics of the Lactococcus lactis taxon; insights into evolution and niche adaptation.</title>
        <authorList>
            <person name="Kelleher P."/>
            <person name="Bottacini F."/>
            <person name="Mahony J."/>
            <person name="Kilcawley K.N."/>
            <person name="van Sinderen D."/>
        </authorList>
    </citation>
    <scope>NUCLEOTIDE SEQUENCE [LARGE SCALE GENOMIC DNA]</scope>
    <source>
        <strain evidence="17 18">JM1</strain>
        <plasmid evidence="18">pmpjm1</plasmid>
    </source>
</reference>
<evidence type="ECO:0000256" key="6">
    <source>
        <dbReference type="ARBA" id="ARBA00022737"/>
    </source>
</evidence>
<feature type="signal peptide" evidence="15">
    <location>
        <begin position="1"/>
        <end position="22"/>
    </location>
</feature>
<dbReference type="Gene3D" id="2.60.40.1710">
    <property type="entry name" value="Subtilisin-like superfamily"/>
    <property type="match status" value="1"/>
</dbReference>
<dbReference type="InterPro" id="IPR046450">
    <property type="entry name" value="PA_dom_sf"/>
</dbReference>
<feature type="transmembrane region" description="Helical" evidence="14">
    <location>
        <begin position="1996"/>
        <end position="2013"/>
    </location>
</feature>
<evidence type="ECO:0000256" key="9">
    <source>
        <dbReference type="ARBA" id="ARBA00023088"/>
    </source>
</evidence>
<dbReference type="Pfam" id="PF09136">
    <property type="entry name" value="Glucodextran_B"/>
    <property type="match status" value="1"/>
</dbReference>
<dbReference type="RefSeq" id="WP_081196202.1">
    <property type="nucleotide sequence ID" value="NZ_CP016746.2"/>
</dbReference>
<keyword evidence="9" id="KW-0572">Peptidoglycan-anchor</keyword>
<dbReference type="CDD" id="cd07475">
    <property type="entry name" value="Peptidases_S8_C5a_Peptidase"/>
    <property type="match status" value="1"/>
</dbReference>
<gene>
    <name evidence="17" type="primary">prtP</name>
    <name evidence="17" type="ORF">LLJM1_04670</name>
</gene>
<evidence type="ECO:0000256" key="8">
    <source>
        <dbReference type="ARBA" id="ARBA00022825"/>
    </source>
</evidence>
<keyword evidence="3" id="KW-0964">Secreted</keyword>
<dbReference type="InterPro" id="IPR023827">
    <property type="entry name" value="Peptidase_S8_Asp-AS"/>
</dbReference>
<feature type="compositionally biased region" description="Polar residues" evidence="13">
    <location>
        <begin position="1948"/>
        <end position="1961"/>
    </location>
</feature>
<dbReference type="PROSITE" id="PS50847">
    <property type="entry name" value="GRAM_POS_ANCHORING"/>
    <property type="match status" value="1"/>
</dbReference>
<dbReference type="InterPro" id="IPR010435">
    <property type="entry name" value="C5a/SBT2-like_Fn3"/>
</dbReference>
<dbReference type="SUPFAM" id="SSF52743">
    <property type="entry name" value="Subtilisin-like"/>
    <property type="match status" value="1"/>
</dbReference>
<keyword evidence="17" id="KW-0614">Plasmid</keyword>
<dbReference type="NCBIfam" id="TIGR01167">
    <property type="entry name" value="LPXTG_anchor"/>
    <property type="match status" value="1"/>
</dbReference>
<dbReference type="Proteomes" id="UP000191806">
    <property type="component" value="Plasmid pJM1A"/>
</dbReference>
<feature type="region of interest" description="Disordered" evidence="13">
    <location>
        <begin position="1793"/>
        <end position="1992"/>
    </location>
</feature>
<protein>
    <submittedName>
        <fullName evidence="17">PII-type proteinase</fullName>
        <ecNumber evidence="17">3.4.21.96</ecNumber>
    </submittedName>
</protein>
<evidence type="ECO:0000259" key="16">
    <source>
        <dbReference type="PROSITE" id="PS50847"/>
    </source>
</evidence>
<keyword evidence="14" id="KW-0812">Transmembrane</keyword>
<dbReference type="InterPro" id="IPR003137">
    <property type="entry name" value="PA_domain"/>
</dbReference>
<dbReference type="EMBL" id="CP016746">
    <property type="protein sequence ID" value="ARE27274.1"/>
    <property type="molecule type" value="Genomic_DNA"/>
</dbReference>
<dbReference type="Gene3D" id="2.60.40.10">
    <property type="entry name" value="Immunoglobulins"/>
    <property type="match status" value="2"/>
</dbReference>
<keyword evidence="14" id="KW-0472">Membrane</keyword>
<evidence type="ECO:0000256" key="3">
    <source>
        <dbReference type="ARBA" id="ARBA00022525"/>
    </source>
</evidence>
<dbReference type="EC" id="3.4.21.96" evidence="17"/>
<evidence type="ECO:0000313" key="17">
    <source>
        <dbReference type="EMBL" id="ARE27274.1"/>
    </source>
</evidence>
<dbReference type="InterPro" id="IPR013783">
    <property type="entry name" value="Ig-like_fold"/>
</dbReference>
<dbReference type="PROSITE" id="PS00137">
    <property type="entry name" value="SUBTILASE_HIS"/>
    <property type="match status" value="1"/>
</dbReference>
<dbReference type="PROSITE" id="PS51892">
    <property type="entry name" value="SUBTILASE"/>
    <property type="match status" value="1"/>
</dbReference>
<keyword evidence="14" id="KW-1133">Transmembrane helix</keyword>
<dbReference type="PROSITE" id="PS00138">
    <property type="entry name" value="SUBTILASE_SER"/>
    <property type="match status" value="1"/>
</dbReference>
<feature type="compositionally biased region" description="Polar residues" evidence="13">
    <location>
        <begin position="1828"/>
        <end position="1840"/>
    </location>
</feature>
<evidence type="ECO:0000256" key="10">
    <source>
        <dbReference type="PIRSR" id="PIRSR615500-1"/>
    </source>
</evidence>
<evidence type="ECO:0000256" key="14">
    <source>
        <dbReference type="SAM" id="Phobius"/>
    </source>
</evidence>
<dbReference type="InterPro" id="IPR015500">
    <property type="entry name" value="Peptidase_S8_subtilisin-rel"/>
</dbReference>
<dbReference type="Pfam" id="PF00082">
    <property type="entry name" value="Peptidase_S8"/>
    <property type="match status" value="1"/>
</dbReference>
<evidence type="ECO:0000256" key="4">
    <source>
        <dbReference type="ARBA" id="ARBA00022670"/>
    </source>
</evidence>
<dbReference type="InterPro" id="IPR000209">
    <property type="entry name" value="Peptidase_S8/S53_dom"/>
</dbReference>